<evidence type="ECO:0000313" key="8">
    <source>
        <dbReference type="EMBL" id="SEJ31416.1"/>
    </source>
</evidence>
<evidence type="ECO:0000256" key="7">
    <source>
        <dbReference type="ARBA" id="ARBA00023033"/>
    </source>
</evidence>
<dbReference type="SUPFAM" id="SSF51905">
    <property type="entry name" value="FAD/NAD(P)-binding domain"/>
    <property type="match status" value="2"/>
</dbReference>
<dbReference type="OrthoDB" id="9766402at2"/>
<dbReference type="GO" id="GO:0004499">
    <property type="term" value="F:N,N-dimethylaniline monooxygenase activity"/>
    <property type="evidence" value="ECO:0007669"/>
    <property type="project" value="InterPro"/>
</dbReference>
<evidence type="ECO:0000313" key="9">
    <source>
        <dbReference type="Proteomes" id="UP000242930"/>
    </source>
</evidence>
<dbReference type="STRING" id="915471.SAMN05216201_1074"/>
<dbReference type="GO" id="GO:0050661">
    <property type="term" value="F:NADP binding"/>
    <property type="evidence" value="ECO:0007669"/>
    <property type="project" value="InterPro"/>
</dbReference>
<evidence type="ECO:0000256" key="5">
    <source>
        <dbReference type="ARBA" id="ARBA00022857"/>
    </source>
</evidence>
<evidence type="ECO:0000256" key="2">
    <source>
        <dbReference type="ARBA" id="ARBA00010139"/>
    </source>
</evidence>
<evidence type="ECO:0000256" key="1">
    <source>
        <dbReference type="ARBA" id="ARBA00001974"/>
    </source>
</evidence>
<dbReference type="PANTHER" id="PTHR43098">
    <property type="entry name" value="L-ORNITHINE N(5)-MONOOXYGENASE-RELATED"/>
    <property type="match status" value="1"/>
</dbReference>
<dbReference type="EMBL" id="FNZE01000007">
    <property type="protein sequence ID" value="SEJ31416.1"/>
    <property type="molecule type" value="Genomic_DNA"/>
</dbReference>
<dbReference type="PANTHER" id="PTHR43098:SF3">
    <property type="entry name" value="L-ORNITHINE N(5)-MONOOXYGENASE-RELATED"/>
    <property type="match status" value="1"/>
</dbReference>
<dbReference type="Proteomes" id="UP000242930">
    <property type="component" value="Unassembled WGS sequence"/>
</dbReference>
<accession>A0A1H6XTB1</accession>
<name>A0A1H6XTB1_9PSED</name>
<evidence type="ECO:0000256" key="4">
    <source>
        <dbReference type="ARBA" id="ARBA00022827"/>
    </source>
</evidence>
<comment type="similarity">
    <text evidence="2">Belongs to the FAD-binding monooxygenase family.</text>
</comment>
<dbReference type="AlphaFoldDB" id="A0A1H6XTB1"/>
<dbReference type="Pfam" id="PF00743">
    <property type="entry name" value="FMO-like"/>
    <property type="match status" value="1"/>
</dbReference>
<sequence>MSTQLETSPVSSDTGKVTFLDAMVIGSGVAGLYQLHRLREMGLKVRAYDTASGVGGTWYWNRYPGARFDSQAEIYQYWFSEELYKSWQPTERFPAQPETEEWLNYVADRLDLRKDIQLSTRIVSAHYCEEKGRWNVTTEAGETINTQYLIACCGMLSAPLTDRFPGQSSFRGEIHHTGLWPKEGVNLKGKRVAVIGTGATGIQVIQTIAPQVGSMKVFVRTPQYIIPMRNPKYSKEDWEKWGSRFHELKKRVRETFAGFDYDFDAGPWAEKTPEERRAVLEKLWEDGSLALWLASFPEMFVDEQVSEAVSAFVREKMRERLQSKPELCDLLIPSSADYGFGTHRVPLENKYLEVYLQDNVEAVDCKKAPIEKIVPEGIQTADGKVHEVDIIIMAVGFDAGSGALSRIDIRGRNHRSLKEQWQQEIRTAMGLQIHGYPNLFTTGAPLAPSAALCNMTTCLQQQVDWITGCIDFSRQHGKHTVEATKDFEDSWVQHHDEVAAKTLVVKTDSWYMGSNVDGKPRRLISYIGGAGNYHRRCDEIAAEGYPGFAMA</sequence>
<dbReference type="InterPro" id="IPR050775">
    <property type="entry name" value="FAD-binding_Monooxygenases"/>
</dbReference>
<gene>
    <name evidence="8" type="ORF">SAMN05216201_1074</name>
</gene>
<dbReference type="InterPro" id="IPR036188">
    <property type="entry name" value="FAD/NAD-bd_sf"/>
</dbReference>
<keyword evidence="7 8" id="KW-0503">Monooxygenase</keyword>
<organism evidence="8 9">
    <name type="scientific">Pseudomonas linyingensis</name>
    <dbReference type="NCBI Taxonomy" id="915471"/>
    <lineage>
        <taxon>Bacteria</taxon>
        <taxon>Pseudomonadati</taxon>
        <taxon>Pseudomonadota</taxon>
        <taxon>Gammaproteobacteria</taxon>
        <taxon>Pseudomonadales</taxon>
        <taxon>Pseudomonadaceae</taxon>
        <taxon>Pseudomonas</taxon>
    </lineage>
</organism>
<dbReference type="Gene3D" id="3.50.50.60">
    <property type="entry name" value="FAD/NAD(P)-binding domain"/>
    <property type="match status" value="2"/>
</dbReference>
<comment type="cofactor">
    <cofactor evidence="1">
        <name>FAD</name>
        <dbReference type="ChEBI" id="CHEBI:57692"/>
    </cofactor>
</comment>
<protein>
    <submittedName>
        <fullName evidence="8">Acetone monooxygenase</fullName>
    </submittedName>
</protein>
<proteinExistence type="inferred from homology"/>
<keyword evidence="4" id="KW-0274">FAD</keyword>
<evidence type="ECO:0000256" key="3">
    <source>
        <dbReference type="ARBA" id="ARBA00022630"/>
    </source>
</evidence>
<keyword evidence="3" id="KW-0285">Flavoprotein</keyword>
<keyword evidence="5" id="KW-0521">NADP</keyword>
<dbReference type="GO" id="GO:0050660">
    <property type="term" value="F:flavin adenine dinucleotide binding"/>
    <property type="evidence" value="ECO:0007669"/>
    <property type="project" value="InterPro"/>
</dbReference>
<keyword evidence="9" id="KW-1185">Reference proteome</keyword>
<dbReference type="RefSeq" id="WP_090310443.1">
    <property type="nucleotide sequence ID" value="NZ_FNZE01000007.1"/>
</dbReference>
<keyword evidence="6" id="KW-0560">Oxidoreductase</keyword>
<dbReference type="InterPro" id="IPR020946">
    <property type="entry name" value="Flavin_mOase-like"/>
</dbReference>
<evidence type="ECO:0000256" key="6">
    <source>
        <dbReference type="ARBA" id="ARBA00023002"/>
    </source>
</evidence>
<reference evidence="9" key="1">
    <citation type="submission" date="2016-10" db="EMBL/GenBank/DDBJ databases">
        <authorList>
            <person name="Varghese N."/>
            <person name="Submissions S."/>
        </authorList>
    </citation>
    <scope>NUCLEOTIDE SEQUENCE [LARGE SCALE GENOMIC DNA]</scope>
    <source>
        <strain evidence="9">LMG 25967</strain>
    </source>
</reference>